<comment type="caution">
    <text evidence="2">The sequence shown here is derived from an EMBL/GenBank/DDBJ whole genome shotgun (WGS) entry which is preliminary data.</text>
</comment>
<evidence type="ECO:0000313" key="2">
    <source>
        <dbReference type="EMBL" id="GCA71021.1"/>
    </source>
</evidence>
<dbReference type="RefSeq" id="WP_008197437.1">
    <property type="nucleotide sequence ID" value="NZ_BHVO01000042.1"/>
</dbReference>
<dbReference type="Pfam" id="PF07862">
    <property type="entry name" value="Nif11"/>
    <property type="match status" value="1"/>
</dbReference>
<evidence type="ECO:0000313" key="3">
    <source>
        <dbReference type="Proteomes" id="UP000323569"/>
    </source>
</evidence>
<name>A0A5A5RCY5_MICAE</name>
<feature type="domain" description="Nif11" evidence="1">
    <location>
        <begin position="1"/>
        <end position="25"/>
    </location>
</feature>
<dbReference type="AlphaFoldDB" id="A0A5A5RCY5"/>
<dbReference type="EMBL" id="BHVO01000042">
    <property type="protein sequence ID" value="GCA71021.1"/>
    <property type="molecule type" value="Genomic_DNA"/>
</dbReference>
<reference evidence="2 3" key="1">
    <citation type="submission" date="2018-09" db="EMBL/GenBank/DDBJ databases">
        <title>Evolutionary history of phycoerythrin pigmentation in the water bloom-forming cyanobacterium Microcystis aeruginosa.</title>
        <authorList>
            <person name="Tanabe Y."/>
            <person name="Tanabe Y."/>
            <person name="Yamaguchi H."/>
        </authorList>
    </citation>
    <scope>NUCLEOTIDE SEQUENCE [LARGE SCALE GENOMIC DNA]</scope>
    <source>
        <strain evidence="2 3">NIES-2519</strain>
    </source>
</reference>
<sequence length="113" mass="13201">MSQENVAAFLNLLLNDSELREKFKTRNLAELLFHAENIGQRFTFEQLSQVIAAMEIKIIREKLGEDFGPYSSLWVKMWGKYRLEYIIDNLLSGLSEEELEQLIQPIDHTIVID</sequence>
<protein>
    <recommendedName>
        <fullName evidence="1">Nif11 domain-containing protein</fullName>
    </recommendedName>
</protein>
<evidence type="ECO:0000259" key="1">
    <source>
        <dbReference type="Pfam" id="PF07862"/>
    </source>
</evidence>
<organism evidence="2 3">
    <name type="scientific">Microcystis aeruginosa NIES-2519</name>
    <dbReference type="NCBI Taxonomy" id="2303981"/>
    <lineage>
        <taxon>Bacteria</taxon>
        <taxon>Bacillati</taxon>
        <taxon>Cyanobacteriota</taxon>
        <taxon>Cyanophyceae</taxon>
        <taxon>Oscillatoriophycideae</taxon>
        <taxon>Chroococcales</taxon>
        <taxon>Microcystaceae</taxon>
        <taxon>Microcystis</taxon>
    </lineage>
</organism>
<dbReference type="InterPro" id="IPR012903">
    <property type="entry name" value="Nif11"/>
</dbReference>
<proteinExistence type="predicted"/>
<dbReference type="Proteomes" id="UP000323569">
    <property type="component" value="Unassembled WGS sequence"/>
</dbReference>
<accession>A0A5A5RCY5</accession>
<gene>
    <name evidence="2" type="ORF">MiYa_02558</name>
</gene>